<comment type="caution">
    <text evidence="8">The sequence shown here is derived from an EMBL/GenBank/DDBJ whole genome shotgun (WGS) entry which is preliminary data.</text>
</comment>
<organism evidence="8 9">
    <name type="scientific">Hanseniaspora valbyensis NRRL Y-1626</name>
    <dbReference type="NCBI Taxonomy" id="766949"/>
    <lineage>
        <taxon>Eukaryota</taxon>
        <taxon>Fungi</taxon>
        <taxon>Dikarya</taxon>
        <taxon>Ascomycota</taxon>
        <taxon>Saccharomycotina</taxon>
        <taxon>Saccharomycetes</taxon>
        <taxon>Saccharomycodales</taxon>
        <taxon>Saccharomycodaceae</taxon>
        <taxon>Hanseniaspora</taxon>
    </lineage>
</organism>
<evidence type="ECO:0000259" key="7">
    <source>
        <dbReference type="PROSITE" id="PS50102"/>
    </source>
</evidence>
<dbReference type="PROSITE" id="PS50102">
    <property type="entry name" value="RRM"/>
    <property type="match status" value="1"/>
</dbReference>
<evidence type="ECO:0000313" key="8">
    <source>
        <dbReference type="EMBL" id="OBA29203.1"/>
    </source>
</evidence>
<sequence length="626" mass="70587">MSELVAEQVIEEPIELEFTEYHGISLDDIEIDTSAIDAEVTAKYNYREDGSLADIDQFIVVNGCPKAPESKLAALSKVINKVFSSVGEIENMEIPIENGFTRGFAFIQYASPEGAKKALKLLNDLEDYGSPEFSAEFKEPELNEPKGSDSLNNWLLDGRDQFFMAKDMDSQLVWNRGAEVPELICESNKWVEQAPPRFTVDGRFLITLHEQGAASWGTDSMEELNKFAHTNAKRFDISKTGKFLVTFSPEPISEPYGSFTEENIGHNIAIWDIQTGTLLKTFPLPPITNKRQQPPSWPFIKWTSDDLYCGRLGPDAIATYNADKGFKLHEIIKVENIQTFQFSPAKCKVGRTEDNKSDILTFWTPELENQNCKATVMEFPRKRVLRSINIIQAVSVDFFWQNKGHYVAVKIDRWANKAKTKVCSNIEIINFQENNFPVSKLELNERVLTLSWEPSNDRFAAISIDENVASLEDTLPSKNVQFFNTALTPAGSKSWILAYQSGRCHANRLSWSPLGRVLCVGTAMENRVKNAELKFFDLDYTGVHNIITKLVSAEEAEKLQPKAKPKANTGFNSNNRFGDKAEEEESLTGTQLDRSGKIFNKGNGLRLRELAGYSSLSYTDFCWDST</sequence>
<dbReference type="GO" id="GO:0003723">
    <property type="term" value="F:RNA binding"/>
    <property type="evidence" value="ECO:0007669"/>
    <property type="project" value="UniProtKB-UniRule"/>
</dbReference>
<dbReference type="PANTHER" id="PTHR14068">
    <property type="entry name" value="EUKARYOTIC TRANSLATION INITIATION FACTOR 3 EIF3 -RELATED"/>
    <property type="match status" value="1"/>
</dbReference>
<feature type="region of interest" description="Disordered" evidence="6">
    <location>
        <begin position="558"/>
        <end position="589"/>
    </location>
</feature>
<keyword evidence="3 5" id="KW-0694">RNA-binding</keyword>
<evidence type="ECO:0000256" key="1">
    <source>
        <dbReference type="ARBA" id="ARBA00022490"/>
    </source>
</evidence>
<keyword evidence="2" id="KW-0396">Initiation factor</keyword>
<dbReference type="SUPFAM" id="SSF54928">
    <property type="entry name" value="RNA-binding domain, RBD"/>
    <property type="match status" value="1"/>
</dbReference>
<dbReference type="GO" id="GO:0005852">
    <property type="term" value="C:eukaryotic translation initiation factor 3 complex"/>
    <property type="evidence" value="ECO:0007669"/>
    <property type="project" value="InterPro"/>
</dbReference>
<dbReference type="GO" id="GO:0003743">
    <property type="term" value="F:translation initiation factor activity"/>
    <property type="evidence" value="ECO:0007669"/>
    <property type="project" value="UniProtKB-KW"/>
</dbReference>
<dbReference type="InterPro" id="IPR013979">
    <property type="entry name" value="TIF_beta_prop-like"/>
</dbReference>
<keyword evidence="4" id="KW-0648">Protein biosynthesis</keyword>
<evidence type="ECO:0000256" key="4">
    <source>
        <dbReference type="ARBA" id="ARBA00022917"/>
    </source>
</evidence>
<dbReference type="InterPro" id="IPR035979">
    <property type="entry name" value="RBD_domain_sf"/>
</dbReference>
<name>A0A1B7TKE2_9ASCO</name>
<evidence type="ECO:0000256" key="6">
    <source>
        <dbReference type="SAM" id="MobiDB-lite"/>
    </source>
</evidence>
<evidence type="ECO:0000313" key="9">
    <source>
        <dbReference type="Proteomes" id="UP000092321"/>
    </source>
</evidence>
<proteinExistence type="predicted"/>
<feature type="non-terminal residue" evidence="8">
    <location>
        <position position="626"/>
    </location>
</feature>
<dbReference type="OrthoDB" id="10250414at2759"/>
<dbReference type="Pfam" id="PF08662">
    <property type="entry name" value="eIF2A"/>
    <property type="match status" value="1"/>
</dbReference>
<dbReference type="InterPro" id="IPR012677">
    <property type="entry name" value="Nucleotide-bd_a/b_plait_sf"/>
</dbReference>
<evidence type="ECO:0000256" key="5">
    <source>
        <dbReference type="PROSITE-ProRule" id="PRU00176"/>
    </source>
</evidence>
<dbReference type="InterPro" id="IPR000504">
    <property type="entry name" value="RRM_dom"/>
</dbReference>
<dbReference type="Pfam" id="PF00076">
    <property type="entry name" value="RRM_1"/>
    <property type="match status" value="1"/>
</dbReference>
<dbReference type="GO" id="GO:0031369">
    <property type="term" value="F:translation initiation factor binding"/>
    <property type="evidence" value="ECO:0007669"/>
    <property type="project" value="InterPro"/>
</dbReference>
<evidence type="ECO:0000256" key="2">
    <source>
        <dbReference type="ARBA" id="ARBA00022540"/>
    </source>
</evidence>
<dbReference type="InterPro" id="IPR011400">
    <property type="entry name" value="EIF3B"/>
</dbReference>
<dbReference type="PANTHER" id="PTHR14068:SF0">
    <property type="entry name" value="EUKARYOTIC TRANSLATION INITIATION FACTOR 3 SUBUNIT B"/>
    <property type="match status" value="1"/>
</dbReference>
<dbReference type="EMBL" id="LXPE01000001">
    <property type="protein sequence ID" value="OBA29203.1"/>
    <property type="molecule type" value="Genomic_DNA"/>
</dbReference>
<accession>A0A1B7TKE2</accession>
<gene>
    <name evidence="8" type="ORF">HANVADRAFT_4939</name>
</gene>
<reference evidence="9" key="1">
    <citation type="journal article" date="2016" name="Proc. Natl. Acad. Sci. U.S.A.">
        <title>Comparative genomics of biotechnologically important yeasts.</title>
        <authorList>
            <person name="Riley R."/>
            <person name="Haridas S."/>
            <person name="Wolfe K.H."/>
            <person name="Lopes M.R."/>
            <person name="Hittinger C.T."/>
            <person name="Goeker M."/>
            <person name="Salamov A.A."/>
            <person name="Wisecaver J.H."/>
            <person name="Long T.M."/>
            <person name="Calvey C.H."/>
            <person name="Aerts A.L."/>
            <person name="Barry K.W."/>
            <person name="Choi C."/>
            <person name="Clum A."/>
            <person name="Coughlan A.Y."/>
            <person name="Deshpande S."/>
            <person name="Douglass A.P."/>
            <person name="Hanson S.J."/>
            <person name="Klenk H.-P."/>
            <person name="LaButti K.M."/>
            <person name="Lapidus A."/>
            <person name="Lindquist E.A."/>
            <person name="Lipzen A.M."/>
            <person name="Meier-Kolthoff J.P."/>
            <person name="Ohm R.A."/>
            <person name="Otillar R.P."/>
            <person name="Pangilinan J.L."/>
            <person name="Peng Y."/>
            <person name="Rokas A."/>
            <person name="Rosa C.A."/>
            <person name="Scheuner C."/>
            <person name="Sibirny A.A."/>
            <person name="Slot J.C."/>
            <person name="Stielow J.B."/>
            <person name="Sun H."/>
            <person name="Kurtzman C.P."/>
            <person name="Blackwell M."/>
            <person name="Grigoriev I.V."/>
            <person name="Jeffries T.W."/>
        </authorList>
    </citation>
    <scope>NUCLEOTIDE SEQUENCE [LARGE SCALE GENOMIC DNA]</scope>
    <source>
        <strain evidence="9">NRRL Y-1626</strain>
    </source>
</reference>
<keyword evidence="9" id="KW-1185">Reference proteome</keyword>
<keyword evidence="1" id="KW-0963">Cytoplasm</keyword>
<protein>
    <recommendedName>
        <fullName evidence="7">RRM domain-containing protein</fullName>
    </recommendedName>
</protein>
<evidence type="ECO:0000256" key="3">
    <source>
        <dbReference type="ARBA" id="ARBA00022884"/>
    </source>
</evidence>
<dbReference type="AlphaFoldDB" id="A0A1B7TKE2"/>
<dbReference type="Proteomes" id="UP000092321">
    <property type="component" value="Unassembled WGS sequence"/>
</dbReference>
<dbReference type="SUPFAM" id="SSF82171">
    <property type="entry name" value="DPP6 N-terminal domain-like"/>
    <property type="match status" value="1"/>
</dbReference>
<dbReference type="Gene3D" id="3.30.70.330">
    <property type="match status" value="1"/>
</dbReference>
<feature type="domain" description="RRM" evidence="7">
    <location>
        <begin position="57"/>
        <end position="140"/>
    </location>
</feature>